<dbReference type="OrthoDB" id="3364649at2759"/>
<feature type="compositionally biased region" description="Basic and acidic residues" evidence="1">
    <location>
        <begin position="577"/>
        <end position="590"/>
    </location>
</feature>
<proteinExistence type="predicted"/>
<accession>A0A0D0C641</accession>
<dbReference type="HOGENOM" id="CLU_019461_1_0_1"/>
<dbReference type="AlphaFoldDB" id="A0A0D0C641"/>
<evidence type="ECO:0000313" key="3">
    <source>
        <dbReference type="Proteomes" id="UP000053593"/>
    </source>
</evidence>
<dbReference type="Proteomes" id="UP000053593">
    <property type="component" value="Unassembled WGS sequence"/>
</dbReference>
<dbReference type="GO" id="GO:0051301">
    <property type="term" value="P:cell division"/>
    <property type="evidence" value="ECO:0007669"/>
    <property type="project" value="InterPro"/>
</dbReference>
<feature type="region of interest" description="Disordered" evidence="1">
    <location>
        <begin position="396"/>
        <end position="420"/>
    </location>
</feature>
<dbReference type="InterPro" id="IPR013218">
    <property type="entry name" value="Dsn1/Mis13"/>
</dbReference>
<organism evidence="2 3">
    <name type="scientific">Collybiopsis luxurians FD-317 M1</name>
    <dbReference type="NCBI Taxonomy" id="944289"/>
    <lineage>
        <taxon>Eukaryota</taxon>
        <taxon>Fungi</taxon>
        <taxon>Dikarya</taxon>
        <taxon>Basidiomycota</taxon>
        <taxon>Agaricomycotina</taxon>
        <taxon>Agaricomycetes</taxon>
        <taxon>Agaricomycetidae</taxon>
        <taxon>Agaricales</taxon>
        <taxon>Marasmiineae</taxon>
        <taxon>Omphalotaceae</taxon>
        <taxon>Collybiopsis</taxon>
        <taxon>Collybiopsis luxurians</taxon>
    </lineage>
</organism>
<feature type="compositionally biased region" description="Low complexity" evidence="1">
    <location>
        <begin position="612"/>
        <end position="629"/>
    </location>
</feature>
<dbReference type="GO" id="GO:0000444">
    <property type="term" value="C:MIS12/MIND type complex"/>
    <property type="evidence" value="ECO:0007669"/>
    <property type="project" value="InterPro"/>
</dbReference>
<dbReference type="PANTHER" id="PTHR14778:SF2">
    <property type="entry name" value="KINETOCHORE-ASSOCIATED PROTEIN DSN1 HOMOLOG"/>
    <property type="match status" value="1"/>
</dbReference>
<protein>
    <submittedName>
        <fullName evidence="2">Uncharacterized protein</fullName>
    </submittedName>
</protein>
<feature type="region of interest" description="Disordered" evidence="1">
    <location>
        <begin position="330"/>
        <end position="349"/>
    </location>
</feature>
<keyword evidence="3" id="KW-1185">Reference proteome</keyword>
<reference evidence="2 3" key="1">
    <citation type="submission" date="2014-04" db="EMBL/GenBank/DDBJ databases">
        <title>Evolutionary Origins and Diversification of the Mycorrhizal Mutualists.</title>
        <authorList>
            <consortium name="DOE Joint Genome Institute"/>
            <consortium name="Mycorrhizal Genomics Consortium"/>
            <person name="Kohler A."/>
            <person name="Kuo A."/>
            <person name="Nagy L.G."/>
            <person name="Floudas D."/>
            <person name="Copeland A."/>
            <person name="Barry K.W."/>
            <person name="Cichocki N."/>
            <person name="Veneault-Fourrey C."/>
            <person name="LaButti K."/>
            <person name="Lindquist E.A."/>
            <person name="Lipzen A."/>
            <person name="Lundell T."/>
            <person name="Morin E."/>
            <person name="Murat C."/>
            <person name="Riley R."/>
            <person name="Ohm R."/>
            <person name="Sun H."/>
            <person name="Tunlid A."/>
            <person name="Henrissat B."/>
            <person name="Grigoriev I.V."/>
            <person name="Hibbett D.S."/>
            <person name="Martin F."/>
        </authorList>
    </citation>
    <scope>NUCLEOTIDE SEQUENCE [LARGE SCALE GENOMIC DNA]</scope>
    <source>
        <strain evidence="2 3">FD-317 M1</strain>
    </source>
</reference>
<evidence type="ECO:0000256" key="1">
    <source>
        <dbReference type="SAM" id="MobiDB-lite"/>
    </source>
</evidence>
<dbReference type="Pfam" id="PF08202">
    <property type="entry name" value="MIS13"/>
    <property type="match status" value="1"/>
</dbReference>
<sequence length="629" mass="69276">MSVMTSRPQTSSQRSQAKLLASGKNNKRKLPSNAEELQSGTAIVRQLGPSSRSTSQPAVDRSTSHRPIDPNGVIPPPAKKFRAGSQPPSTVNGSGPSAAHPESGPSTTRSFGRTPEIEEDVRAMEDEADRLRRDARARSLDPSLKQDFHAPPRPPVQKPSGSRKPRIVDTTQPLPPSHTESPMIAKNKRLREGAMNAIRAESQEPESEPDRGRRTSVNGSGNGRGHRRTSSVNGRGKRISQSFEATGLLSHPHNSISESSFYKHIDPELPETERLRLLLTWCTSRAAHSYASVSGTKLPPLSAEETSVLQKVQENIQRVLADKQIDLSTANLQSQPSGSRANEQNVSNRRYEAQYSNEIRSMEQEHEVWKKINYYYESYFKKEQVLLDKRKSDISQRQSLSAKAKGKQKASDDDNQEDWNWLPSEHVLPESQHSGFSLAKSVLGLQSTPSGALKRVSTRTRIGREEAEARLQKEYSELAFNLDTLHTYVNAARATTRAAEAELDQRFRLLNLALDARSGDLPDSSRTGSASAAAQIVNSYVAPMPHAPPRRANDPHDLFRALARVDSARPPGQIGDGARRAAREVHRMEENGIVGSSERKLTEVPPTPKKAPGTPRRGNTPGRGTTPGR</sequence>
<feature type="compositionally biased region" description="Basic and acidic residues" evidence="1">
    <location>
        <begin position="120"/>
        <end position="150"/>
    </location>
</feature>
<feature type="compositionally biased region" description="Polar residues" evidence="1">
    <location>
        <begin position="48"/>
        <end position="57"/>
    </location>
</feature>
<feature type="region of interest" description="Disordered" evidence="1">
    <location>
        <begin position="568"/>
        <end position="629"/>
    </location>
</feature>
<feature type="compositionally biased region" description="Polar residues" evidence="1">
    <location>
        <begin position="86"/>
        <end position="95"/>
    </location>
</feature>
<dbReference type="EMBL" id="KN834763">
    <property type="protein sequence ID" value="KIK63561.1"/>
    <property type="molecule type" value="Genomic_DNA"/>
</dbReference>
<dbReference type="GO" id="GO:0007059">
    <property type="term" value="P:chromosome segregation"/>
    <property type="evidence" value="ECO:0007669"/>
    <property type="project" value="InterPro"/>
</dbReference>
<feature type="compositionally biased region" description="Low complexity" evidence="1">
    <location>
        <begin position="1"/>
        <end position="16"/>
    </location>
</feature>
<gene>
    <name evidence="2" type="ORF">GYMLUDRAFT_221700</name>
</gene>
<feature type="region of interest" description="Disordered" evidence="1">
    <location>
        <begin position="1"/>
        <end position="240"/>
    </location>
</feature>
<evidence type="ECO:0000313" key="2">
    <source>
        <dbReference type="EMBL" id="KIK63561.1"/>
    </source>
</evidence>
<name>A0A0D0C641_9AGAR</name>
<dbReference type="PANTHER" id="PTHR14778">
    <property type="entry name" value="KINETOCHORE-ASSOCIATED PROTEIN DSN1 HOMOLOG"/>
    <property type="match status" value="1"/>
</dbReference>